<evidence type="ECO:0000313" key="3">
    <source>
        <dbReference type="Proteomes" id="UP000556201"/>
    </source>
</evidence>
<evidence type="ECO:0000313" key="2">
    <source>
        <dbReference type="EMBL" id="MBB5772652.1"/>
    </source>
</evidence>
<dbReference type="SUPFAM" id="SSF53335">
    <property type="entry name" value="S-adenosyl-L-methionine-dependent methyltransferases"/>
    <property type="match status" value="1"/>
</dbReference>
<dbReference type="CDD" id="cd02440">
    <property type="entry name" value="AdoMet_MTases"/>
    <property type="match status" value="1"/>
</dbReference>
<organism evidence="2 3">
    <name type="scientific">Brevundimonas vesicularis</name>
    <name type="common">Pseudomonas vesicularis</name>
    <dbReference type="NCBI Taxonomy" id="41276"/>
    <lineage>
        <taxon>Bacteria</taxon>
        <taxon>Pseudomonadati</taxon>
        <taxon>Pseudomonadota</taxon>
        <taxon>Alphaproteobacteria</taxon>
        <taxon>Caulobacterales</taxon>
        <taxon>Caulobacteraceae</taxon>
        <taxon>Brevundimonas</taxon>
    </lineage>
</organism>
<dbReference type="AlphaFoldDB" id="A0A7W9FW28"/>
<dbReference type="Pfam" id="PF08241">
    <property type="entry name" value="Methyltransf_11"/>
    <property type="match status" value="1"/>
</dbReference>
<evidence type="ECO:0000259" key="1">
    <source>
        <dbReference type="Pfam" id="PF08241"/>
    </source>
</evidence>
<name>A0A7W9FW28_BREVE</name>
<dbReference type="Proteomes" id="UP000556201">
    <property type="component" value="Unassembled WGS sequence"/>
</dbReference>
<sequence>MAKSLGEMLPILRCPITKGELKIEGDWLVSGDHRYPVVAGRPILVRDVKPFHLAAPSAQVISQNIDSYYPPEWLPSDGVCLHLGSGNVPASDRRVISMDVLPNENVDIVAEAEALPFADGVIDFVVSGAVFEHLRDPIKSVKEARRVLKDRGRLVIDTAFMQGYHGFPSHYFNLTPQAVETILCDDFILEDSQVPKYAGPSNAIHTQVERYLGFLPPSLATALKTGSVTEFLAHLSDHDGCPDQYMTEYARRALAASFVVVARKPDGYDFLKKSDHSSITARAEFYSARMAVIHRHHEVSHFFELRASQLDYDVPELEPGWLKSTLARSLVNNPLDVEEFRAAANVLNGYAEGLVHTRDRVLGSLAEQSQAHEASLNLERQRRARKGPRWQVQRFRRWINRRVLMRASPKRPWI</sequence>
<gene>
    <name evidence="2" type="ORF">HNP47_002668</name>
</gene>
<dbReference type="InterPro" id="IPR013216">
    <property type="entry name" value="Methyltransf_11"/>
</dbReference>
<proteinExistence type="predicted"/>
<dbReference type="GO" id="GO:0008757">
    <property type="term" value="F:S-adenosylmethionine-dependent methyltransferase activity"/>
    <property type="evidence" value="ECO:0007669"/>
    <property type="project" value="InterPro"/>
</dbReference>
<dbReference type="EMBL" id="JACHLJ010000003">
    <property type="protein sequence ID" value="MBB5772652.1"/>
    <property type="molecule type" value="Genomic_DNA"/>
</dbReference>
<accession>A0A7W9FW28</accession>
<comment type="caution">
    <text evidence="2">The sequence shown here is derived from an EMBL/GenBank/DDBJ whole genome shotgun (WGS) entry which is preliminary data.</text>
</comment>
<dbReference type="RefSeq" id="WP_184279881.1">
    <property type="nucleotide sequence ID" value="NZ_JACHLJ010000003.1"/>
</dbReference>
<feature type="domain" description="Methyltransferase type 11" evidence="1">
    <location>
        <begin position="108"/>
        <end position="156"/>
    </location>
</feature>
<keyword evidence="2" id="KW-0489">Methyltransferase</keyword>
<keyword evidence="2" id="KW-0808">Transferase</keyword>
<dbReference type="Gene3D" id="3.40.50.150">
    <property type="entry name" value="Vaccinia Virus protein VP39"/>
    <property type="match status" value="1"/>
</dbReference>
<dbReference type="InterPro" id="IPR029063">
    <property type="entry name" value="SAM-dependent_MTases_sf"/>
</dbReference>
<dbReference type="GO" id="GO:0032259">
    <property type="term" value="P:methylation"/>
    <property type="evidence" value="ECO:0007669"/>
    <property type="project" value="UniProtKB-KW"/>
</dbReference>
<reference evidence="2 3" key="1">
    <citation type="submission" date="2020-08" db="EMBL/GenBank/DDBJ databases">
        <title>Functional genomics of gut bacteria from endangered species of beetles.</title>
        <authorList>
            <person name="Carlos-Shanley C."/>
        </authorList>
    </citation>
    <scope>NUCLEOTIDE SEQUENCE [LARGE SCALE GENOMIC DNA]</scope>
    <source>
        <strain evidence="2 3">S00192</strain>
    </source>
</reference>
<protein>
    <submittedName>
        <fullName evidence="2">SAM-dependent methyltransferase</fullName>
    </submittedName>
</protein>